<dbReference type="AlphaFoldDB" id="A0A645JKV9"/>
<sequence>MRIALAGVLIALITSIASIIISFQDKGYHNELQEIHNSLQEIHADLFGQANQDTEKTSIDVSSKTIK</sequence>
<gene>
    <name evidence="1" type="ORF">SDC9_211117</name>
</gene>
<name>A0A645JKV9_9ZZZZ</name>
<reference evidence="1" key="1">
    <citation type="submission" date="2019-08" db="EMBL/GenBank/DDBJ databases">
        <authorList>
            <person name="Kucharzyk K."/>
            <person name="Murdoch R.W."/>
            <person name="Higgins S."/>
            <person name="Loffler F."/>
        </authorList>
    </citation>
    <scope>NUCLEOTIDE SEQUENCE</scope>
</reference>
<evidence type="ECO:0000313" key="1">
    <source>
        <dbReference type="EMBL" id="MPN63359.1"/>
    </source>
</evidence>
<dbReference type="EMBL" id="VSSQ01142663">
    <property type="protein sequence ID" value="MPN63359.1"/>
    <property type="molecule type" value="Genomic_DNA"/>
</dbReference>
<comment type="caution">
    <text evidence="1">The sequence shown here is derived from an EMBL/GenBank/DDBJ whole genome shotgun (WGS) entry which is preliminary data.</text>
</comment>
<organism evidence="1">
    <name type="scientific">bioreactor metagenome</name>
    <dbReference type="NCBI Taxonomy" id="1076179"/>
    <lineage>
        <taxon>unclassified sequences</taxon>
        <taxon>metagenomes</taxon>
        <taxon>ecological metagenomes</taxon>
    </lineage>
</organism>
<proteinExistence type="predicted"/>
<accession>A0A645JKV9</accession>
<protein>
    <submittedName>
        <fullName evidence="1">Uncharacterized protein</fullName>
    </submittedName>
</protein>